<dbReference type="Proteomes" id="UP000545332">
    <property type="component" value="Unassembled WGS sequence"/>
</dbReference>
<organism evidence="6 7">
    <name type="scientific">Crypturellus soui</name>
    <dbReference type="NCBI Taxonomy" id="458187"/>
    <lineage>
        <taxon>Eukaryota</taxon>
        <taxon>Metazoa</taxon>
        <taxon>Chordata</taxon>
        <taxon>Craniata</taxon>
        <taxon>Vertebrata</taxon>
        <taxon>Euteleostomi</taxon>
        <taxon>Archelosauria</taxon>
        <taxon>Archosauria</taxon>
        <taxon>Dinosauria</taxon>
        <taxon>Saurischia</taxon>
        <taxon>Theropoda</taxon>
        <taxon>Coelurosauria</taxon>
        <taxon>Aves</taxon>
        <taxon>Palaeognathae</taxon>
        <taxon>Tinamiformes</taxon>
        <taxon>Tinamidae</taxon>
        <taxon>Crypturellus</taxon>
    </lineage>
</organism>
<gene>
    <name evidence="6" type="primary">Scamp3</name>
    <name evidence="6" type="ORF">CRYSOU_R02859</name>
</gene>
<keyword evidence="7" id="KW-1185">Reference proteome</keyword>
<dbReference type="InterPro" id="IPR007273">
    <property type="entry name" value="SCAMP"/>
</dbReference>
<proteinExistence type="inferred from homology"/>
<dbReference type="GO" id="GO:0032588">
    <property type="term" value="C:trans-Golgi network membrane"/>
    <property type="evidence" value="ECO:0007669"/>
    <property type="project" value="TreeGrafter"/>
</dbReference>
<dbReference type="GO" id="GO:0055038">
    <property type="term" value="C:recycling endosome membrane"/>
    <property type="evidence" value="ECO:0007669"/>
    <property type="project" value="TreeGrafter"/>
</dbReference>
<keyword evidence="4 5" id="KW-0472">Membrane</keyword>
<dbReference type="Pfam" id="PF04144">
    <property type="entry name" value="SCAMP"/>
    <property type="match status" value="1"/>
</dbReference>
<comment type="similarity">
    <text evidence="5">Belongs to the SCAMP family.</text>
</comment>
<name>A0A7K4KZD2_9AVES</name>
<comment type="caution">
    <text evidence="5">Lacks conserved residue(s) required for the propagation of feature annotation.</text>
</comment>
<evidence type="ECO:0000256" key="1">
    <source>
        <dbReference type="ARBA" id="ARBA00004141"/>
    </source>
</evidence>
<keyword evidence="5" id="KW-0813">Transport</keyword>
<reference evidence="6 7" key="1">
    <citation type="submission" date="2019-09" db="EMBL/GenBank/DDBJ databases">
        <title>Bird 10,000 Genomes (B10K) Project - Family phase.</title>
        <authorList>
            <person name="Zhang G."/>
        </authorList>
    </citation>
    <scope>NUCLEOTIDE SEQUENCE [LARGE SCALE GENOMIC DNA]</scope>
    <source>
        <strain evidence="6">B10K-MSB-42743</strain>
        <tissue evidence="6">Heart</tissue>
    </source>
</reference>
<feature type="non-terminal residue" evidence="6">
    <location>
        <position position="1"/>
    </location>
</feature>
<dbReference type="EMBL" id="VWPX01050949">
    <property type="protein sequence ID" value="NWI21774.1"/>
    <property type="molecule type" value="Genomic_DNA"/>
</dbReference>
<protein>
    <recommendedName>
        <fullName evidence="5">Secretory carrier-associated membrane protein</fullName>
        <shortName evidence="5">Secretory carrier membrane protein</shortName>
    </recommendedName>
</protein>
<evidence type="ECO:0000256" key="5">
    <source>
        <dbReference type="RuleBase" id="RU363122"/>
    </source>
</evidence>
<sequence>FVFFFVFFAQNVVYVLEAIGIPNWGFSGWILSLMALRQNTAVAVLMVLVSLCFTAVAVLGIVMLKKVRAAPLAPGSRCRGSGGALTAAPQIHSLYRRTGASFQKAQEEFAAGVF</sequence>
<comment type="caution">
    <text evidence="6">The sequence shown here is derived from an EMBL/GenBank/DDBJ whole genome shotgun (WGS) entry which is preliminary data.</text>
</comment>
<accession>A0A7K4KZD2</accession>
<evidence type="ECO:0000256" key="3">
    <source>
        <dbReference type="ARBA" id="ARBA00022989"/>
    </source>
</evidence>
<evidence type="ECO:0000256" key="2">
    <source>
        <dbReference type="ARBA" id="ARBA00022692"/>
    </source>
</evidence>
<feature type="transmembrane region" description="Helical" evidence="5">
    <location>
        <begin position="42"/>
        <end position="64"/>
    </location>
</feature>
<keyword evidence="2 5" id="KW-0812">Transmembrane</keyword>
<dbReference type="GO" id="GO:0015031">
    <property type="term" value="P:protein transport"/>
    <property type="evidence" value="ECO:0007669"/>
    <property type="project" value="InterPro"/>
</dbReference>
<comment type="subcellular location">
    <subcellularLocation>
        <location evidence="1 5">Membrane</location>
        <topology evidence="1 5">Multi-pass membrane protein</topology>
    </subcellularLocation>
</comment>
<evidence type="ECO:0000256" key="4">
    <source>
        <dbReference type="ARBA" id="ARBA00023136"/>
    </source>
</evidence>
<dbReference type="OrthoDB" id="1924787at2759"/>
<feature type="non-terminal residue" evidence="6">
    <location>
        <position position="114"/>
    </location>
</feature>
<dbReference type="PANTHER" id="PTHR10687">
    <property type="entry name" value="SECRETORY CARRIER-ASSOCIATED MEMBRANE PROTEIN SCAMP"/>
    <property type="match status" value="1"/>
</dbReference>
<keyword evidence="3 5" id="KW-1133">Transmembrane helix</keyword>
<dbReference type="AlphaFoldDB" id="A0A7K4KZD2"/>
<dbReference type="PANTHER" id="PTHR10687:SF6">
    <property type="entry name" value="SECRETORY CARRIER-ASSOCIATED MEMBRANE PROTEIN 3"/>
    <property type="match status" value="1"/>
</dbReference>
<evidence type="ECO:0000313" key="6">
    <source>
        <dbReference type="EMBL" id="NWI21774.1"/>
    </source>
</evidence>
<evidence type="ECO:0000313" key="7">
    <source>
        <dbReference type="Proteomes" id="UP000545332"/>
    </source>
</evidence>